<feature type="domain" description="Resolvase/invertase-type recombinase catalytic" evidence="5">
    <location>
        <begin position="3"/>
        <end position="154"/>
    </location>
</feature>
<dbReference type="InterPro" id="IPR011109">
    <property type="entry name" value="DNA_bind_recombinase_dom"/>
</dbReference>
<dbReference type="InterPro" id="IPR050639">
    <property type="entry name" value="SSR_resolvase"/>
</dbReference>
<dbReference type="RefSeq" id="WP_377946263.1">
    <property type="nucleotide sequence ID" value="NZ_JBHUCX010000102.1"/>
</dbReference>
<dbReference type="Gene3D" id="3.40.50.1390">
    <property type="entry name" value="Resolvase, N-terminal catalytic domain"/>
    <property type="match status" value="1"/>
</dbReference>
<keyword evidence="8" id="KW-1185">Reference proteome</keyword>
<dbReference type="InterPro" id="IPR025827">
    <property type="entry name" value="Zn_ribbon_recom_dom"/>
</dbReference>
<evidence type="ECO:0000259" key="5">
    <source>
        <dbReference type="PROSITE" id="PS51736"/>
    </source>
</evidence>
<accession>A0ABW4JQD5</accession>
<evidence type="ECO:0000256" key="3">
    <source>
        <dbReference type="ARBA" id="ARBA00023172"/>
    </source>
</evidence>
<dbReference type="PANTHER" id="PTHR30461:SF23">
    <property type="entry name" value="DNA RECOMBINASE-RELATED"/>
    <property type="match status" value="1"/>
</dbReference>
<reference evidence="8" key="1">
    <citation type="journal article" date="2019" name="Int. J. Syst. Evol. Microbiol.">
        <title>The Global Catalogue of Microorganisms (GCM) 10K type strain sequencing project: providing services to taxonomists for standard genome sequencing and annotation.</title>
        <authorList>
            <consortium name="The Broad Institute Genomics Platform"/>
            <consortium name="The Broad Institute Genome Sequencing Center for Infectious Disease"/>
            <person name="Wu L."/>
            <person name="Ma J."/>
        </authorList>
    </citation>
    <scope>NUCLEOTIDE SEQUENCE [LARGE SCALE GENOMIC DNA]</scope>
    <source>
        <strain evidence="8">CGMCC 1.12286</strain>
    </source>
</reference>
<dbReference type="Pfam" id="PF07508">
    <property type="entry name" value="Recombinase"/>
    <property type="match status" value="1"/>
</dbReference>
<dbReference type="PROSITE" id="PS51736">
    <property type="entry name" value="RECOMBINASES_3"/>
    <property type="match status" value="1"/>
</dbReference>
<dbReference type="InterPro" id="IPR006119">
    <property type="entry name" value="Resolv_N"/>
</dbReference>
<dbReference type="PANTHER" id="PTHR30461">
    <property type="entry name" value="DNA-INVERTASE FROM LAMBDOID PROPHAGE"/>
    <property type="match status" value="1"/>
</dbReference>
<dbReference type="Pfam" id="PF13408">
    <property type="entry name" value="Zn_ribbon_recom"/>
    <property type="match status" value="1"/>
</dbReference>
<dbReference type="InterPro" id="IPR036162">
    <property type="entry name" value="Resolvase-like_N_sf"/>
</dbReference>
<dbReference type="CDD" id="cd00338">
    <property type="entry name" value="Ser_Recombinase"/>
    <property type="match status" value="1"/>
</dbReference>
<gene>
    <name evidence="7" type="ORF">ACFSB2_26520</name>
</gene>
<name>A0ABW4JQD5_9BACL</name>
<dbReference type="SUPFAM" id="SSF53041">
    <property type="entry name" value="Resolvase-like"/>
    <property type="match status" value="1"/>
</dbReference>
<evidence type="ECO:0000256" key="1">
    <source>
        <dbReference type="ARBA" id="ARBA00022908"/>
    </source>
</evidence>
<organism evidence="7 8">
    <name type="scientific">Alicyclobacillus fodiniaquatilis</name>
    <dbReference type="NCBI Taxonomy" id="1661150"/>
    <lineage>
        <taxon>Bacteria</taxon>
        <taxon>Bacillati</taxon>
        <taxon>Bacillota</taxon>
        <taxon>Bacilli</taxon>
        <taxon>Bacillales</taxon>
        <taxon>Alicyclobacillaceae</taxon>
        <taxon>Alicyclobacillus</taxon>
    </lineage>
</organism>
<evidence type="ECO:0000313" key="7">
    <source>
        <dbReference type="EMBL" id="MFD1678226.1"/>
    </source>
</evidence>
<dbReference type="EMBL" id="JBHUCX010000102">
    <property type="protein sequence ID" value="MFD1678226.1"/>
    <property type="molecule type" value="Genomic_DNA"/>
</dbReference>
<evidence type="ECO:0000259" key="6">
    <source>
        <dbReference type="PROSITE" id="PS51737"/>
    </source>
</evidence>
<evidence type="ECO:0000313" key="8">
    <source>
        <dbReference type="Proteomes" id="UP001597079"/>
    </source>
</evidence>
<dbReference type="PROSITE" id="PS00397">
    <property type="entry name" value="RECOMBINASES_1"/>
    <property type="match status" value="1"/>
</dbReference>
<keyword evidence="2" id="KW-0238">DNA-binding</keyword>
<keyword evidence="1" id="KW-0229">DNA integration</keyword>
<proteinExistence type="predicted"/>
<dbReference type="PROSITE" id="PS51737">
    <property type="entry name" value="RECOMBINASE_DNA_BIND"/>
    <property type="match status" value="1"/>
</dbReference>
<sequence>MQRCAVYARVSTDMQGESLENQVEYAQEYIRRLGDAYELAAACVYTDFDQSGYYTRFLQRPAIQRALGDAQARKFDVIVFKEISRISRDQAEHVEVVSRFTQYGVRIIAINDNLDSDRPETLDLLGIHSVMAEMESKRISSRVSSGKKMLARRGMWMGEAPIGYVLNRDTHQLEIDFTQKEIVETIFRLYTAEDYGTFRIAAYLNDREMRTKNGRLWSRGTVGQVLRNPAYVGDLVYGKTRNTLKRIFDDRGYTKVQGRNEMAPEDWIVVTDTHPAIISREMFEQAQVKLRARRKQNPGRSRHPLTGILVCAECGAGMVCQKQRYQGREYRYYTCSRAFRFGRQMCQQPNVPADKIEQALWRWILRLLEAYKEMTVNTEPTKQAAGERDTRLRQLRRQLQKAELGLERLLMESDMPRQSYTQLKDNYLSTIQTITAEMDECKRTATDLPVRAQTFPVQDYLYHLQASDLSDLDFTRAFLHSLVEYVVVKGREVTHIGLKYRGAEG</sequence>
<evidence type="ECO:0000256" key="4">
    <source>
        <dbReference type="PROSITE-ProRule" id="PRU10137"/>
    </source>
</evidence>
<comment type="caution">
    <text evidence="7">The sequence shown here is derived from an EMBL/GenBank/DDBJ whole genome shotgun (WGS) entry which is preliminary data.</text>
</comment>
<dbReference type="Gene3D" id="3.90.1750.20">
    <property type="entry name" value="Putative Large Serine Recombinase, Chain B, Domain 2"/>
    <property type="match status" value="1"/>
</dbReference>
<keyword evidence="3" id="KW-0233">DNA recombination</keyword>
<dbReference type="SMART" id="SM00857">
    <property type="entry name" value="Resolvase"/>
    <property type="match status" value="1"/>
</dbReference>
<dbReference type="Proteomes" id="UP001597079">
    <property type="component" value="Unassembled WGS sequence"/>
</dbReference>
<evidence type="ECO:0000256" key="2">
    <source>
        <dbReference type="ARBA" id="ARBA00023125"/>
    </source>
</evidence>
<dbReference type="Pfam" id="PF00239">
    <property type="entry name" value="Resolvase"/>
    <property type="match status" value="1"/>
</dbReference>
<feature type="active site" description="O-(5'-phospho-DNA)-serine intermediate" evidence="4">
    <location>
        <position position="11"/>
    </location>
</feature>
<feature type="domain" description="Recombinase" evidence="6">
    <location>
        <begin position="161"/>
        <end position="296"/>
    </location>
</feature>
<dbReference type="InterPro" id="IPR006118">
    <property type="entry name" value="Recombinase_CS"/>
</dbReference>
<protein>
    <submittedName>
        <fullName evidence="7">Recombinase family protein</fullName>
    </submittedName>
</protein>
<dbReference type="InterPro" id="IPR038109">
    <property type="entry name" value="DNA_bind_recomb_sf"/>
</dbReference>